<sequence>MSVDGLFDRYGPAYRWFATGTVMIAAIAVVLSTTIVNVAIPGVMGAFGISQVEAQWISTGFLAAMTATMLVADWADKAFGLRVSMVAALALFAAGSVLGGIAPNQAVLTIARVIQGAAAGVVQPLAMVLLFRVFPADQRGAAMGIFGIGVVLAPALGPWIGGLLIDAFSWRYVFYLGLPFAALGIFLSALFLPTRTNDGPRPGFDWVGFAVLSIFLGVLLNALTNAQREGWTSDAILLQFLIAALASVGFVWWEFKTTKPMLDMRLFQGLPFVSASLVSFIMGAGLFGSTYLVPLFVQTIQGLTPTQAGLLLMPSGFVLVLIFPIAGRLSDRLPAGWLIGGGLAIFAWSSYLTIDIDINISFWTLAWITALSRVGLGFIFPSLTAASLKVLPKELVGQGSGAINFIRQLGGAFGVNLLAVFLERRTVMHADAFAATQTSDNPATMSLLSHVAGMMKAAGLPDFQQVPAAISFLSQTIAIQANTAAFRDGFLVVAIVFIIALLPTWLLHRAQARGR</sequence>
<feature type="transmembrane region" description="Helical" evidence="8">
    <location>
        <begin position="79"/>
        <end position="101"/>
    </location>
</feature>
<keyword evidence="4" id="KW-1003">Cell membrane</keyword>
<dbReference type="Gene3D" id="1.20.1720.10">
    <property type="entry name" value="Multidrug resistance protein D"/>
    <property type="match status" value="1"/>
</dbReference>
<feature type="transmembrane region" description="Helical" evidence="8">
    <location>
        <begin position="21"/>
        <end position="48"/>
    </location>
</feature>
<feature type="transmembrane region" description="Helical" evidence="8">
    <location>
        <begin position="141"/>
        <end position="160"/>
    </location>
</feature>
<organism evidence="10 11">
    <name type="scientific">Chelativorans petroleitrophicus</name>
    <dbReference type="NCBI Taxonomy" id="2975484"/>
    <lineage>
        <taxon>Bacteria</taxon>
        <taxon>Pseudomonadati</taxon>
        <taxon>Pseudomonadota</taxon>
        <taxon>Alphaproteobacteria</taxon>
        <taxon>Hyphomicrobiales</taxon>
        <taxon>Phyllobacteriaceae</taxon>
        <taxon>Chelativorans</taxon>
    </lineage>
</organism>
<evidence type="ECO:0000256" key="8">
    <source>
        <dbReference type="SAM" id="Phobius"/>
    </source>
</evidence>
<evidence type="ECO:0000256" key="5">
    <source>
        <dbReference type="ARBA" id="ARBA00022692"/>
    </source>
</evidence>
<reference evidence="10" key="1">
    <citation type="submission" date="2022-08" db="EMBL/GenBank/DDBJ databases">
        <title>Chelativorans sichuanense sp. nov., a paraffin oil-degrading bacterium isolated from a mixture of oil-based drill cuttings and paddy soil.</title>
        <authorList>
            <person name="Yu J."/>
            <person name="Liu H."/>
            <person name="Chen Q."/>
        </authorList>
    </citation>
    <scope>NUCLEOTIDE SEQUENCE</scope>
    <source>
        <strain evidence="10">SCAU 2101</strain>
    </source>
</reference>
<dbReference type="AlphaFoldDB" id="A0A9X2XA36"/>
<dbReference type="PROSITE" id="PS50850">
    <property type="entry name" value="MFS"/>
    <property type="match status" value="1"/>
</dbReference>
<evidence type="ECO:0000256" key="3">
    <source>
        <dbReference type="ARBA" id="ARBA00022448"/>
    </source>
</evidence>
<feature type="transmembrane region" description="Helical" evidence="8">
    <location>
        <begin position="172"/>
        <end position="192"/>
    </location>
</feature>
<protein>
    <submittedName>
        <fullName evidence="10">DHA2 family efflux MFS transporter permease subunit</fullName>
    </submittedName>
</protein>
<evidence type="ECO:0000256" key="2">
    <source>
        <dbReference type="ARBA" id="ARBA00008537"/>
    </source>
</evidence>
<feature type="domain" description="Major facilitator superfamily (MFS) profile" evidence="9">
    <location>
        <begin position="18"/>
        <end position="512"/>
    </location>
</feature>
<feature type="transmembrane region" description="Helical" evidence="8">
    <location>
        <begin position="489"/>
        <end position="507"/>
    </location>
</feature>
<feature type="transmembrane region" description="Helical" evidence="8">
    <location>
        <begin position="360"/>
        <end position="380"/>
    </location>
</feature>
<dbReference type="Gene3D" id="1.20.1250.20">
    <property type="entry name" value="MFS general substrate transporter like domains"/>
    <property type="match status" value="1"/>
</dbReference>
<keyword evidence="7 8" id="KW-0472">Membrane</keyword>
<feature type="transmembrane region" description="Helical" evidence="8">
    <location>
        <begin position="308"/>
        <end position="326"/>
    </location>
</feature>
<dbReference type="InterPro" id="IPR011701">
    <property type="entry name" value="MFS"/>
</dbReference>
<dbReference type="RefSeq" id="WP_261517079.1">
    <property type="nucleotide sequence ID" value="NZ_JAODNV010000025.1"/>
</dbReference>
<feature type="transmembrane region" description="Helical" evidence="8">
    <location>
        <begin position="333"/>
        <end position="354"/>
    </location>
</feature>
<keyword evidence="5 8" id="KW-0812">Transmembrane</keyword>
<name>A0A9X2XA36_9HYPH</name>
<feature type="transmembrane region" description="Helical" evidence="8">
    <location>
        <begin position="204"/>
        <end position="224"/>
    </location>
</feature>
<evidence type="ECO:0000313" key="11">
    <source>
        <dbReference type="Proteomes" id="UP001149009"/>
    </source>
</evidence>
<dbReference type="EMBL" id="JAODNV010000025">
    <property type="protein sequence ID" value="MCT8992127.1"/>
    <property type="molecule type" value="Genomic_DNA"/>
</dbReference>
<dbReference type="NCBIfam" id="TIGR00711">
    <property type="entry name" value="efflux_EmrB"/>
    <property type="match status" value="1"/>
</dbReference>
<keyword evidence="3" id="KW-0813">Transport</keyword>
<feature type="transmembrane region" description="Helical" evidence="8">
    <location>
        <begin position="54"/>
        <end position="72"/>
    </location>
</feature>
<dbReference type="GO" id="GO:0022857">
    <property type="term" value="F:transmembrane transporter activity"/>
    <property type="evidence" value="ECO:0007669"/>
    <property type="project" value="InterPro"/>
</dbReference>
<accession>A0A9X2XA36</accession>
<dbReference type="SUPFAM" id="SSF103473">
    <property type="entry name" value="MFS general substrate transporter"/>
    <property type="match status" value="1"/>
</dbReference>
<evidence type="ECO:0000256" key="6">
    <source>
        <dbReference type="ARBA" id="ARBA00022989"/>
    </source>
</evidence>
<dbReference type="PANTHER" id="PTHR42718">
    <property type="entry name" value="MAJOR FACILITATOR SUPERFAMILY MULTIDRUG TRANSPORTER MFSC"/>
    <property type="match status" value="1"/>
</dbReference>
<feature type="transmembrane region" description="Helical" evidence="8">
    <location>
        <begin position="267"/>
        <end position="288"/>
    </location>
</feature>
<comment type="similarity">
    <text evidence="2">Belongs to the major facilitator superfamily. EmrB family.</text>
</comment>
<feature type="transmembrane region" description="Helical" evidence="8">
    <location>
        <begin position="401"/>
        <end position="422"/>
    </location>
</feature>
<dbReference type="PANTHER" id="PTHR42718:SF9">
    <property type="entry name" value="MAJOR FACILITATOR SUPERFAMILY MULTIDRUG TRANSPORTER MFSC"/>
    <property type="match status" value="1"/>
</dbReference>
<dbReference type="InterPro" id="IPR004638">
    <property type="entry name" value="EmrB-like"/>
</dbReference>
<proteinExistence type="inferred from homology"/>
<dbReference type="InterPro" id="IPR036259">
    <property type="entry name" value="MFS_trans_sf"/>
</dbReference>
<comment type="subcellular location">
    <subcellularLocation>
        <location evidence="1">Cell membrane</location>
        <topology evidence="1">Multi-pass membrane protein</topology>
    </subcellularLocation>
</comment>
<dbReference type="PRINTS" id="PR01036">
    <property type="entry name" value="TCRTETB"/>
</dbReference>
<dbReference type="InterPro" id="IPR020846">
    <property type="entry name" value="MFS_dom"/>
</dbReference>
<gene>
    <name evidence="10" type="ORF">NYR54_17835</name>
</gene>
<evidence type="ECO:0000259" key="9">
    <source>
        <dbReference type="PROSITE" id="PS50850"/>
    </source>
</evidence>
<feature type="transmembrane region" description="Helical" evidence="8">
    <location>
        <begin position="236"/>
        <end position="255"/>
    </location>
</feature>
<keyword evidence="11" id="KW-1185">Reference proteome</keyword>
<evidence type="ECO:0000313" key="10">
    <source>
        <dbReference type="EMBL" id="MCT8992127.1"/>
    </source>
</evidence>
<feature type="transmembrane region" description="Helical" evidence="8">
    <location>
        <begin position="113"/>
        <end position="134"/>
    </location>
</feature>
<keyword evidence="6 8" id="KW-1133">Transmembrane helix</keyword>
<dbReference type="GO" id="GO:0005886">
    <property type="term" value="C:plasma membrane"/>
    <property type="evidence" value="ECO:0007669"/>
    <property type="project" value="UniProtKB-SubCell"/>
</dbReference>
<comment type="caution">
    <text evidence="10">The sequence shown here is derived from an EMBL/GenBank/DDBJ whole genome shotgun (WGS) entry which is preliminary data.</text>
</comment>
<evidence type="ECO:0000256" key="4">
    <source>
        <dbReference type="ARBA" id="ARBA00022475"/>
    </source>
</evidence>
<dbReference type="CDD" id="cd17503">
    <property type="entry name" value="MFS_LmrB_MDR_like"/>
    <property type="match status" value="1"/>
</dbReference>
<evidence type="ECO:0000256" key="7">
    <source>
        <dbReference type="ARBA" id="ARBA00023136"/>
    </source>
</evidence>
<evidence type="ECO:0000256" key="1">
    <source>
        <dbReference type="ARBA" id="ARBA00004651"/>
    </source>
</evidence>
<dbReference type="Pfam" id="PF07690">
    <property type="entry name" value="MFS_1"/>
    <property type="match status" value="1"/>
</dbReference>
<dbReference type="Proteomes" id="UP001149009">
    <property type="component" value="Unassembled WGS sequence"/>
</dbReference>